<evidence type="ECO:0000313" key="2">
    <source>
        <dbReference type="Proteomes" id="UP000474630"/>
    </source>
</evidence>
<proteinExistence type="predicted"/>
<dbReference type="Proteomes" id="UP000474630">
    <property type="component" value="Chromosome"/>
</dbReference>
<organism evidence="1 2">
    <name type="scientific">Draconibacterium halophilum</name>
    <dbReference type="NCBI Taxonomy" id="2706887"/>
    <lineage>
        <taxon>Bacteria</taxon>
        <taxon>Pseudomonadati</taxon>
        <taxon>Bacteroidota</taxon>
        <taxon>Bacteroidia</taxon>
        <taxon>Marinilabiliales</taxon>
        <taxon>Prolixibacteraceae</taxon>
        <taxon>Draconibacterium</taxon>
    </lineage>
</organism>
<evidence type="ECO:0000313" key="1">
    <source>
        <dbReference type="EMBL" id="QIA08814.1"/>
    </source>
</evidence>
<dbReference type="AlphaFoldDB" id="A0A6C0RE40"/>
<dbReference type="InterPro" id="IPR000801">
    <property type="entry name" value="Esterase-like"/>
</dbReference>
<gene>
    <name evidence="1" type="ORF">G0Q07_14275</name>
</gene>
<dbReference type="PANTHER" id="PTHR48098:SF6">
    <property type="entry name" value="FERRI-BACILLIBACTIN ESTERASE BESA"/>
    <property type="match status" value="1"/>
</dbReference>
<name>A0A6C0RE40_9BACT</name>
<dbReference type="GO" id="GO:0016787">
    <property type="term" value="F:hydrolase activity"/>
    <property type="evidence" value="ECO:0007669"/>
    <property type="project" value="UniProtKB-KW"/>
</dbReference>
<dbReference type="Gene3D" id="3.40.50.1820">
    <property type="entry name" value="alpha/beta hydrolase"/>
    <property type="match status" value="1"/>
</dbReference>
<accession>A0A6C0RE40</accession>
<dbReference type="InterPro" id="IPR050583">
    <property type="entry name" value="Mycobacterial_A85_antigen"/>
</dbReference>
<dbReference type="KEGG" id="drc:G0Q07_14275"/>
<keyword evidence="1" id="KW-0378">Hydrolase</keyword>
<keyword evidence="2" id="KW-1185">Reference proteome</keyword>
<dbReference type="SUPFAM" id="SSF53474">
    <property type="entry name" value="alpha/beta-Hydrolases"/>
    <property type="match status" value="1"/>
</dbReference>
<dbReference type="EMBL" id="CP048409">
    <property type="protein sequence ID" value="QIA08814.1"/>
    <property type="molecule type" value="Genomic_DNA"/>
</dbReference>
<sequence>MKTILSLTFLFLSTTILFGQDIKIGFKDSIHSSVLHESRKFIVKLPRDYNNSYKPYPVLYRLDGDLDMFTETVGTTNRLIYLDEAIPDMIVIMIENTNRNRDMMPTNTSFFTSEPGADNFKRFIEEELVPHVNSSYRTTKEKLLCGQSLSAIFTIYYFLTSPNSFDSFIACSGGFPDCEDFFIDLTNNFFKVKQNRSTNIFMTHGMTDFLDPEGAIKKQLDDFSRRIESKENIVSKLKIYEDEGHVPFQSLYHGLRFIYTLPNDK</sequence>
<dbReference type="Pfam" id="PF00756">
    <property type="entry name" value="Esterase"/>
    <property type="match status" value="1"/>
</dbReference>
<dbReference type="RefSeq" id="WP_163347276.1">
    <property type="nucleotide sequence ID" value="NZ_CP048409.1"/>
</dbReference>
<dbReference type="PANTHER" id="PTHR48098">
    <property type="entry name" value="ENTEROCHELIN ESTERASE-RELATED"/>
    <property type="match status" value="1"/>
</dbReference>
<reference evidence="1 2" key="1">
    <citation type="submission" date="2020-02" db="EMBL/GenBank/DDBJ databases">
        <title>Genome sequencing for Draconibacterium sp. strain M1.</title>
        <authorList>
            <person name="Park S.-J."/>
        </authorList>
    </citation>
    <scope>NUCLEOTIDE SEQUENCE [LARGE SCALE GENOMIC DNA]</scope>
    <source>
        <strain evidence="1 2">M1</strain>
    </source>
</reference>
<dbReference type="InterPro" id="IPR029058">
    <property type="entry name" value="AB_hydrolase_fold"/>
</dbReference>
<protein>
    <submittedName>
        <fullName evidence="1">Alpha/beta hydrolase</fullName>
    </submittedName>
</protein>